<sequence length="396" mass="42163">MTRAVLVGIVFTIGVEAWREVTYYQRWHDVLSSGTFPVDDVTWQYPPGAALVMLLPKLLPFAGYVPAFVACVVAVDAVVAWALARAVLTTGGPTAAPWLWVLGIPALLTTPFTRYDVIVTGVVVLGLLALRGRPRLAGVLAGLGASVKVWPAVVLLGARWRSWWWALATAVGLCAVLALTSHNAFGFLSAQSNRGLEIESVGGSVLMAAALFGYPAQVEYRYGSFEVLGPLVPQIATGCVVASAVAALWIGVWRLRTRSVGPVVAADAALTAVLLFVVTSRVISPQYVIWLVGLGAVCLVSRQTTQRPVVALIAVMVPLTSLEFPLLFNELLKGSAPAVVAVLVRNAVLLVAAVWSAVLLHRGYRRRAAEPVAVLPPPREEPAEAEQEPSERSAGR</sequence>
<evidence type="ECO:0000313" key="11">
    <source>
        <dbReference type="Proteomes" id="UP000186040"/>
    </source>
</evidence>
<feature type="transmembrane region" description="Helical" evidence="9">
    <location>
        <begin position="284"/>
        <end position="302"/>
    </location>
</feature>
<evidence type="ECO:0000256" key="1">
    <source>
        <dbReference type="ARBA" id="ARBA00004651"/>
    </source>
</evidence>
<feature type="transmembrane region" description="Helical" evidence="9">
    <location>
        <begin position="163"/>
        <end position="184"/>
    </location>
</feature>
<gene>
    <name evidence="10" type="ORF">BJP25_19905</name>
</gene>
<dbReference type="AlphaFoldDB" id="A0A1Q9LK00"/>
<evidence type="ECO:0000256" key="4">
    <source>
        <dbReference type="ARBA" id="ARBA00022692"/>
    </source>
</evidence>
<keyword evidence="5 9" id="KW-1133">Transmembrane helix</keyword>
<feature type="transmembrane region" description="Helical" evidence="9">
    <location>
        <begin position="61"/>
        <end position="84"/>
    </location>
</feature>
<feature type="transmembrane region" description="Helical" evidence="9">
    <location>
        <begin position="137"/>
        <end position="157"/>
    </location>
</feature>
<feature type="transmembrane region" description="Helical" evidence="9">
    <location>
        <begin position="196"/>
        <end position="215"/>
    </location>
</feature>
<dbReference type="EMBL" id="MKQR01000016">
    <property type="protein sequence ID" value="OLR92358.1"/>
    <property type="molecule type" value="Genomic_DNA"/>
</dbReference>
<feature type="transmembrane region" description="Helical" evidence="9">
    <location>
        <begin position="340"/>
        <end position="360"/>
    </location>
</feature>
<dbReference type="Proteomes" id="UP000186040">
    <property type="component" value="Unassembled WGS sequence"/>
</dbReference>
<dbReference type="GO" id="GO:0005886">
    <property type="term" value="C:plasma membrane"/>
    <property type="evidence" value="ECO:0007669"/>
    <property type="project" value="UniProtKB-SubCell"/>
</dbReference>
<feature type="transmembrane region" description="Helical" evidence="9">
    <location>
        <begin position="260"/>
        <end position="278"/>
    </location>
</feature>
<dbReference type="GO" id="GO:0016758">
    <property type="term" value="F:hexosyltransferase activity"/>
    <property type="evidence" value="ECO:0007669"/>
    <property type="project" value="InterPro"/>
</dbReference>
<keyword evidence="11" id="KW-1185">Reference proteome</keyword>
<feature type="transmembrane region" description="Helical" evidence="9">
    <location>
        <begin position="309"/>
        <end position="328"/>
    </location>
</feature>
<comment type="caution">
    <text evidence="10">The sequence shown here is derived from an EMBL/GenBank/DDBJ whole genome shotgun (WGS) entry which is preliminary data.</text>
</comment>
<feature type="region of interest" description="Disordered" evidence="8">
    <location>
        <begin position="375"/>
        <end position="396"/>
    </location>
</feature>
<keyword evidence="6 9" id="KW-0472">Membrane</keyword>
<evidence type="ECO:0000313" key="10">
    <source>
        <dbReference type="EMBL" id="OLR92358.1"/>
    </source>
</evidence>
<evidence type="ECO:0000256" key="2">
    <source>
        <dbReference type="ARBA" id="ARBA00022475"/>
    </source>
</evidence>
<evidence type="ECO:0000256" key="8">
    <source>
        <dbReference type="SAM" id="MobiDB-lite"/>
    </source>
</evidence>
<evidence type="ECO:0000256" key="5">
    <source>
        <dbReference type="ARBA" id="ARBA00022989"/>
    </source>
</evidence>
<comment type="subcellular location">
    <subcellularLocation>
        <location evidence="1">Cell membrane</location>
        <topology evidence="1">Multi-pass membrane protein</topology>
    </subcellularLocation>
</comment>
<name>A0A1Q9LK00_9PSEU</name>
<keyword evidence="2" id="KW-1003">Cell membrane</keyword>
<evidence type="ECO:0000256" key="3">
    <source>
        <dbReference type="ARBA" id="ARBA00022679"/>
    </source>
</evidence>
<keyword evidence="4 9" id="KW-0812">Transmembrane</keyword>
<evidence type="ECO:0000256" key="7">
    <source>
        <dbReference type="ARBA" id="ARBA00024033"/>
    </source>
</evidence>
<keyword evidence="3" id="KW-0808">Transferase</keyword>
<evidence type="ECO:0008006" key="12">
    <source>
        <dbReference type="Google" id="ProtNLM"/>
    </source>
</evidence>
<dbReference type="Pfam" id="PF09594">
    <property type="entry name" value="GT87"/>
    <property type="match status" value="1"/>
</dbReference>
<feature type="transmembrane region" description="Helical" evidence="9">
    <location>
        <begin position="114"/>
        <end position="130"/>
    </location>
</feature>
<evidence type="ECO:0000256" key="9">
    <source>
        <dbReference type="SAM" id="Phobius"/>
    </source>
</evidence>
<organism evidence="10 11">
    <name type="scientific">Actinokineospora bangkokensis</name>
    <dbReference type="NCBI Taxonomy" id="1193682"/>
    <lineage>
        <taxon>Bacteria</taxon>
        <taxon>Bacillati</taxon>
        <taxon>Actinomycetota</taxon>
        <taxon>Actinomycetes</taxon>
        <taxon>Pseudonocardiales</taxon>
        <taxon>Pseudonocardiaceae</taxon>
        <taxon>Actinokineospora</taxon>
    </lineage>
</organism>
<evidence type="ECO:0000256" key="6">
    <source>
        <dbReference type="ARBA" id="ARBA00023136"/>
    </source>
</evidence>
<reference evidence="10 11" key="1">
    <citation type="submission" date="2016-10" db="EMBL/GenBank/DDBJ databases">
        <title>The Draft Genome Sequence of Actinokineospora bangkokensis 44EHWT reveals the biosynthetic pathway of antifungal compounds Thailandins with unusual extender unit butylmalonyl-CoA.</title>
        <authorList>
            <person name="Greule A."/>
            <person name="Intra B."/>
            <person name="Flemming S."/>
            <person name="Rommel M.G."/>
            <person name="Panbangred W."/>
            <person name="Bechthold A."/>
        </authorList>
    </citation>
    <scope>NUCLEOTIDE SEQUENCE [LARGE SCALE GENOMIC DNA]</scope>
    <source>
        <strain evidence="10 11">44EHW</strain>
    </source>
</reference>
<proteinExistence type="inferred from homology"/>
<comment type="similarity">
    <text evidence="7">Belongs to the glycosyltransferase 87 family.</text>
</comment>
<dbReference type="InterPro" id="IPR018584">
    <property type="entry name" value="GT87"/>
</dbReference>
<dbReference type="STRING" id="1193682.BJP25_19905"/>
<feature type="transmembrane region" description="Helical" evidence="9">
    <location>
        <begin position="235"/>
        <end position="253"/>
    </location>
</feature>
<protein>
    <recommendedName>
        <fullName evidence="12">DUF2029 domain-containing protein</fullName>
    </recommendedName>
</protein>
<accession>A0A1Q9LK00</accession>